<feature type="compositionally biased region" description="Low complexity" evidence="10">
    <location>
        <begin position="1371"/>
        <end position="1385"/>
    </location>
</feature>
<dbReference type="Pfam" id="PF06728">
    <property type="entry name" value="PIG-U"/>
    <property type="match status" value="1"/>
</dbReference>
<feature type="transmembrane region" description="Helical" evidence="11">
    <location>
        <begin position="352"/>
        <end position="374"/>
    </location>
</feature>
<keyword evidence="14" id="KW-1185">Reference proteome</keyword>
<dbReference type="InterPro" id="IPR000938">
    <property type="entry name" value="CAP-Gly_domain"/>
</dbReference>
<comment type="caution">
    <text evidence="13">The sequence shown here is derived from an EMBL/GenBank/DDBJ whole genome shotgun (WGS) entry which is preliminary data.</text>
</comment>
<dbReference type="EMBL" id="SKCS01000288">
    <property type="protein sequence ID" value="TNN11570.1"/>
    <property type="molecule type" value="Genomic_DNA"/>
</dbReference>
<dbReference type="PANTHER" id="PTHR13121">
    <property type="entry name" value="GPI TRANSAMIDASE COMPONENT PIG-U"/>
    <property type="match status" value="1"/>
</dbReference>
<accession>A0A4Z2D5Y2</accession>
<evidence type="ECO:0000259" key="12">
    <source>
        <dbReference type="PROSITE" id="PS50245"/>
    </source>
</evidence>
<keyword evidence="7 11" id="KW-1133">Transmembrane helix</keyword>
<dbReference type="InterPro" id="IPR036859">
    <property type="entry name" value="CAP-Gly_dom_sf"/>
</dbReference>
<dbReference type="SUPFAM" id="SSF74924">
    <property type="entry name" value="Cap-Gly domain"/>
    <property type="match status" value="3"/>
</dbReference>
<dbReference type="PANTHER" id="PTHR13121:SF0">
    <property type="entry name" value="PHOSPHATIDYLINOSITOL GLYCAN ANCHOR BIOSYNTHESIS CLASS U PROTEIN"/>
    <property type="match status" value="1"/>
</dbReference>
<feature type="domain" description="CAP-Gly" evidence="12">
    <location>
        <begin position="924"/>
        <end position="966"/>
    </location>
</feature>
<evidence type="ECO:0000313" key="13">
    <source>
        <dbReference type="EMBL" id="TNN11570.1"/>
    </source>
</evidence>
<keyword evidence="4" id="KW-0337">GPI-anchor biosynthesis</keyword>
<dbReference type="Pfam" id="PF12796">
    <property type="entry name" value="Ank_2"/>
    <property type="match status" value="1"/>
</dbReference>
<dbReference type="SMART" id="SM00248">
    <property type="entry name" value="ANK"/>
    <property type="match status" value="3"/>
</dbReference>
<sequence length="1397" mass="154266">MTWDCLVSVVFGVILRYLVRKYASTNFLDSLTYSSLDQWDSVNEGIYLQKHGISAYDGDVVHQPPLLLLLWSYLLKLTNGDGSIYFLALEFISLVTLFVFCESTLSYLLSIQRGSKSSVHDSSKHLLLNEKYLKRLQGLSVIWYSLNPYSILVSAAQSTIIIYNIIFLWINIAICKGQLILAAIFCAVGCYIRIYPGYLIFPVLAAVYLQSSNKSKTIATRLSNLLPPLVAFTVSISSLLWISYIIQNHDWSFLTSVYWNTITVTDCTPQMGIYWYIFVEMFDHFCEFFTWVFQLLIFSIVVGLTIKFNQNPLYICLVISFVINVLQPYHNIGELGLLISILPMWSHLLKQTRLLLISACCLLTALILSPLFHYIWLQPGTANANFYFAASLVHAFGQVILITDLLNAQGKYEFLLRYGSKLKLSTGEKLKLLECQNRLTGLASSCAPSPRTVARSSSSSLLRRTGQNGYYKQQCNGFDNTGIAPTDVDDDEVDRLFYKPRRSHPVSHPPTEIPFCENCRVMDEEMSKEYDSVTGSPVNNSADEMIHDEEDESRSCVMRMPIGPWWCEDCQESVTSSNLNISQLFAILRQWTPYAQLQLITIVEEIFRRGAHVDDRDGLSDMTLLHFAAKSGALGDEKAACRIANYLLDEGASLEARCKWTDMTPLHYAAYFDCPLLADLLIDRGACISARSFLIDNSTPLHLAASQLSLGTARILIQAADFSVTKTGQRYDAKHAKDGYGRTPYECLPPSGQLPEPLCTLRDLLAELLRPTSPQQSDEMEIEKKIIQATSNDPTDYRSEQTGQIPPIENHHSQPQSACNGVEWLVAESGFLSPRTKRSPPTIVQQQQQQPLNNGMKSPTTLHSKKFTISAKVTLQSMGLALGDRVCIAPGNSTTPPPSVAAGSNTNQPTTGITGRIGKLRYCGSVSFGSGIWVGVELDEPVGRNNGSVAGIQYFSCPNQHGIFAPIGRVYKTVNVNGKQNWHPVTQNSSSIGRSSTPHLSTTPNTSRKLKNLKEDIETSKGEGGSCSSSSTSGSNTPRKHIPSSRSSYSISSAMATSIASVVPNKYQTVSSELRRTPTPPTSITVQSPVNFTHVTAKIDTGLRIRSPDVGSRNHLFQIGDRVLVAGQRKGILRFIGQTQFAPGIWYGVELEQPVGKNNGSINGVRYFDCAVGHGIFAPINRIQKIPVPPSTPNLHYASLKSSVDNSLTTSCHSEQVDGAPNKSWCRRMPWSSTTSPMIGRAVIGRPPLPTELINALKAVGRVPTESIEEPVFYLTEGMQVLCAGEIGIVRYIGPITFAEGIWLGVELRKPRGRHDGCVAGKRYFTCRPGHGLLVRPSRVFCHGINAINLLPPALAELELQLAAKRHEMAAGSSSGNSRMSSANSINSCDEQSLRNS</sequence>
<keyword evidence="9" id="KW-0040">ANK repeat</keyword>
<evidence type="ECO:0000256" key="9">
    <source>
        <dbReference type="PROSITE-ProRule" id="PRU00023"/>
    </source>
</evidence>
<comment type="similarity">
    <text evidence="3">Belongs to the PIGU family.</text>
</comment>
<dbReference type="Pfam" id="PF01302">
    <property type="entry name" value="CAP_GLY"/>
    <property type="match status" value="3"/>
</dbReference>
<dbReference type="GO" id="GO:0006506">
    <property type="term" value="P:GPI anchor biosynthetic process"/>
    <property type="evidence" value="ECO:0007669"/>
    <property type="project" value="UniProtKB-KW"/>
</dbReference>
<name>A0A4Z2D5Y2_SCHJA</name>
<proteinExistence type="inferred from homology"/>
<evidence type="ECO:0000256" key="6">
    <source>
        <dbReference type="ARBA" id="ARBA00022824"/>
    </source>
</evidence>
<feature type="repeat" description="ANK" evidence="9">
    <location>
        <begin position="620"/>
        <end position="659"/>
    </location>
</feature>
<gene>
    <name evidence="13" type="ORF">EWB00_004505</name>
</gene>
<feature type="compositionally biased region" description="Low complexity" evidence="10">
    <location>
        <begin position="1026"/>
        <end position="1035"/>
    </location>
</feature>
<dbReference type="GO" id="GO:0016255">
    <property type="term" value="P:attachment of GPI anchor to protein"/>
    <property type="evidence" value="ECO:0007669"/>
    <property type="project" value="InterPro"/>
</dbReference>
<dbReference type="GO" id="GO:0042765">
    <property type="term" value="C:GPI-anchor transamidase complex"/>
    <property type="evidence" value="ECO:0007669"/>
    <property type="project" value="InterPro"/>
</dbReference>
<dbReference type="PROSITE" id="PS00845">
    <property type="entry name" value="CAP_GLY_1"/>
    <property type="match status" value="1"/>
</dbReference>
<dbReference type="Proteomes" id="UP000311919">
    <property type="component" value="Unassembled WGS sequence"/>
</dbReference>
<comment type="pathway">
    <text evidence="2">Glycolipid biosynthesis; glycosylphosphatidylinositol-anchor biosynthesis.</text>
</comment>
<evidence type="ECO:0000256" key="11">
    <source>
        <dbReference type="SAM" id="Phobius"/>
    </source>
</evidence>
<feature type="compositionally biased region" description="Polar residues" evidence="10">
    <location>
        <begin position="982"/>
        <end position="1007"/>
    </location>
</feature>
<comment type="subcellular location">
    <subcellularLocation>
        <location evidence="1">Endoplasmic reticulum membrane</location>
        <topology evidence="1">Multi-pass membrane protein</topology>
    </subcellularLocation>
</comment>
<keyword evidence="5 11" id="KW-0812">Transmembrane</keyword>
<feature type="transmembrane region" description="Helical" evidence="11">
    <location>
        <begin position="229"/>
        <end position="246"/>
    </location>
</feature>
<evidence type="ECO:0000256" key="3">
    <source>
        <dbReference type="ARBA" id="ARBA00010026"/>
    </source>
</evidence>
<feature type="domain" description="CAP-Gly" evidence="12">
    <location>
        <begin position="1137"/>
        <end position="1179"/>
    </location>
</feature>
<evidence type="ECO:0000256" key="7">
    <source>
        <dbReference type="ARBA" id="ARBA00022989"/>
    </source>
</evidence>
<feature type="domain" description="CAP-Gly" evidence="12">
    <location>
        <begin position="1294"/>
        <end position="1336"/>
    </location>
</feature>
<feature type="compositionally biased region" description="Basic and acidic residues" evidence="10">
    <location>
        <begin position="1012"/>
        <end position="1021"/>
    </location>
</feature>
<dbReference type="Gene3D" id="1.25.40.20">
    <property type="entry name" value="Ankyrin repeat-containing domain"/>
    <property type="match status" value="1"/>
</dbReference>
<organism evidence="13 14">
    <name type="scientific">Schistosoma japonicum</name>
    <name type="common">Blood fluke</name>
    <dbReference type="NCBI Taxonomy" id="6182"/>
    <lineage>
        <taxon>Eukaryota</taxon>
        <taxon>Metazoa</taxon>
        <taxon>Spiralia</taxon>
        <taxon>Lophotrochozoa</taxon>
        <taxon>Platyhelminthes</taxon>
        <taxon>Trematoda</taxon>
        <taxon>Digenea</taxon>
        <taxon>Strigeidida</taxon>
        <taxon>Schistosomatoidea</taxon>
        <taxon>Schistosomatidae</taxon>
        <taxon>Schistosoma</taxon>
    </lineage>
</organism>
<dbReference type="SMART" id="SM01052">
    <property type="entry name" value="CAP_GLY"/>
    <property type="match status" value="3"/>
</dbReference>
<feature type="repeat" description="ANK" evidence="9">
    <location>
        <begin position="661"/>
        <end position="693"/>
    </location>
</feature>
<evidence type="ECO:0000256" key="4">
    <source>
        <dbReference type="ARBA" id="ARBA00022502"/>
    </source>
</evidence>
<dbReference type="STRING" id="6182.A0A4Z2D5Y2"/>
<evidence type="ECO:0000313" key="14">
    <source>
        <dbReference type="Proteomes" id="UP000311919"/>
    </source>
</evidence>
<dbReference type="InterPro" id="IPR002110">
    <property type="entry name" value="Ankyrin_rpt"/>
</dbReference>
<feature type="transmembrane region" description="Helical" evidence="11">
    <location>
        <begin position="288"/>
        <end position="306"/>
    </location>
</feature>
<keyword evidence="8 11" id="KW-0472">Membrane</keyword>
<dbReference type="OrthoDB" id="2130750at2759"/>
<dbReference type="PROSITE" id="PS50088">
    <property type="entry name" value="ANK_REPEAT"/>
    <property type="match status" value="2"/>
</dbReference>
<dbReference type="SUPFAM" id="SSF48403">
    <property type="entry name" value="Ankyrin repeat"/>
    <property type="match status" value="1"/>
</dbReference>
<evidence type="ECO:0000256" key="5">
    <source>
        <dbReference type="ARBA" id="ARBA00022692"/>
    </source>
</evidence>
<evidence type="ECO:0000256" key="2">
    <source>
        <dbReference type="ARBA" id="ARBA00004687"/>
    </source>
</evidence>
<evidence type="ECO:0000256" key="8">
    <source>
        <dbReference type="ARBA" id="ARBA00023136"/>
    </source>
</evidence>
<feature type="transmembrane region" description="Helical" evidence="11">
    <location>
        <begin position="313"/>
        <end position="332"/>
    </location>
</feature>
<dbReference type="InterPro" id="IPR009600">
    <property type="entry name" value="PIG-U"/>
</dbReference>
<feature type="compositionally biased region" description="Polar residues" evidence="10">
    <location>
        <begin position="1386"/>
        <end position="1397"/>
    </location>
</feature>
<dbReference type="InterPro" id="IPR036770">
    <property type="entry name" value="Ankyrin_rpt-contain_sf"/>
</dbReference>
<evidence type="ECO:0000256" key="10">
    <source>
        <dbReference type="SAM" id="MobiDB-lite"/>
    </source>
</evidence>
<feature type="transmembrane region" description="Helical" evidence="11">
    <location>
        <begin position="386"/>
        <end position="406"/>
    </location>
</feature>
<feature type="region of interest" description="Disordered" evidence="10">
    <location>
        <begin position="1371"/>
        <end position="1397"/>
    </location>
</feature>
<feature type="transmembrane region" description="Helical" evidence="11">
    <location>
        <begin position="84"/>
        <end position="109"/>
    </location>
</feature>
<feature type="region of interest" description="Disordered" evidence="10">
    <location>
        <begin position="982"/>
        <end position="1048"/>
    </location>
</feature>
<dbReference type="Gene3D" id="2.30.30.190">
    <property type="entry name" value="CAP Gly-rich-like domain"/>
    <property type="match status" value="3"/>
</dbReference>
<keyword evidence="6" id="KW-0256">Endoplasmic reticulum</keyword>
<feature type="transmembrane region" description="Helical" evidence="11">
    <location>
        <begin position="180"/>
        <end position="209"/>
    </location>
</feature>
<feature type="transmembrane region" description="Helical" evidence="11">
    <location>
        <begin position="149"/>
        <end position="174"/>
    </location>
</feature>
<evidence type="ECO:0000256" key="1">
    <source>
        <dbReference type="ARBA" id="ARBA00004477"/>
    </source>
</evidence>
<dbReference type="PROSITE" id="PS50245">
    <property type="entry name" value="CAP_GLY_2"/>
    <property type="match status" value="3"/>
</dbReference>
<reference evidence="13 14" key="1">
    <citation type="submission" date="2019-03" db="EMBL/GenBank/DDBJ databases">
        <title>An improved genome assembly of the fluke Schistosoma japonicum.</title>
        <authorList>
            <person name="Hu W."/>
            <person name="Luo F."/>
            <person name="Yin M."/>
            <person name="Mo X."/>
            <person name="Sun C."/>
            <person name="Wu Q."/>
            <person name="Zhu B."/>
            <person name="Xiang M."/>
            <person name="Wang J."/>
            <person name="Wang Y."/>
            <person name="Zhang T."/>
            <person name="Xu B."/>
            <person name="Zheng H."/>
            <person name="Feng Z."/>
        </authorList>
    </citation>
    <scope>NUCLEOTIDE SEQUENCE [LARGE SCALE GENOMIC DNA]</scope>
    <source>
        <strain evidence="13">HuSjv2</strain>
        <tissue evidence="13">Worms</tissue>
    </source>
</reference>
<feature type="region of interest" description="Disordered" evidence="10">
    <location>
        <begin position="835"/>
        <end position="859"/>
    </location>
</feature>
<protein>
    <submittedName>
        <fullName evidence="13">CAP-Gly domain-containing linker protein</fullName>
    </submittedName>
</protein>